<name>A0ACC3MS44_9PEZI</name>
<organism evidence="1 2">
    <name type="scientific">Vermiconidia calcicola</name>
    <dbReference type="NCBI Taxonomy" id="1690605"/>
    <lineage>
        <taxon>Eukaryota</taxon>
        <taxon>Fungi</taxon>
        <taxon>Dikarya</taxon>
        <taxon>Ascomycota</taxon>
        <taxon>Pezizomycotina</taxon>
        <taxon>Dothideomycetes</taxon>
        <taxon>Dothideomycetidae</taxon>
        <taxon>Mycosphaerellales</taxon>
        <taxon>Extremaceae</taxon>
        <taxon>Vermiconidia</taxon>
    </lineage>
</organism>
<evidence type="ECO:0000313" key="2">
    <source>
        <dbReference type="Proteomes" id="UP001281147"/>
    </source>
</evidence>
<accession>A0ACC3MS44</accession>
<sequence length="433" mass="46638">MSVSVATAVLLGLATISLASPVHSHIRRQEATTDSCTNADLSTAEGAASVWNDNGIGTYLDTYLGSNGESGWLNKLASETFPGSGNTGSFGCGSRDQPCMAEVDDCAVMAADGRSAEYWIFNAVRNMQDTFERAHENLQDSVIESSLTVSGIASDFKVELKTDEEILRYVAAAFGMAGGFVGYGTGPLVNGLKTTATMFGGAFAASANNAPITVDPSKDMDASLKEIFSAQRELLDNTLELAVGGEGDYSTLPDQAGDYSMSVARFIADGRFLLQGDLVEDYFSTGNDFLNKKLVDVAIQVYGYQVLADHNYEDADSCATQYGAFWMVIDGGRCMRLVYQDGDANVYWPVSNDIIDTAQDKYGFNMFDYYTAACDCAMNGSGEPDINALPGDGSPPQCFYNIPCQDAEVCLESDDEWSICWPISFEEVMSFDD</sequence>
<dbReference type="EMBL" id="JAUTXU010000171">
    <property type="protein sequence ID" value="KAK3701648.1"/>
    <property type="molecule type" value="Genomic_DNA"/>
</dbReference>
<comment type="caution">
    <text evidence="1">The sequence shown here is derived from an EMBL/GenBank/DDBJ whole genome shotgun (WGS) entry which is preliminary data.</text>
</comment>
<keyword evidence="2" id="KW-1185">Reference proteome</keyword>
<evidence type="ECO:0000313" key="1">
    <source>
        <dbReference type="EMBL" id="KAK3701648.1"/>
    </source>
</evidence>
<gene>
    <name evidence="1" type="ORF">LTR37_015399</name>
</gene>
<proteinExistence type="predicted"/>
<protein>
    <submittedName>
        <fullName evidence="1">Uncharacterized protein</fullName>
    </submittedName>
</protein>
<dbReference type="Proteomes" id="UP001281147">
    <property type="component" value="Unassembled WGS sequence"/>
</dbReference>
<reference evidence="1" key="1">
    <citation type="submission" date="2023-07" db="EMBL/GenBank/DDBJ databases">
        <title>Black Yeasts Isolated from many extreme environments.</title>
        <authorList>
            <person name="Coleine C."/>
            <person name="Stajich J.E."/>
            <person name="Selbmann L."/>
        </authorList>
    </citation>
    <scope>NUCLEOTIDE SEQUENCE</scope>
    <source>
        <strain evidence="1">CCFEE 5714</strain>
    </source>
</reference>